<feature type="region of interest" description="Disordered" evidence="2">
    <location>
        <begin position="394"/>
        <end position="421"/>
    </location>
</feature>
<dbReference type="Pfam" id="PF13604">
    <property type="entry name" value="AAA_30"/>
    <property type="match status" value="1"/>
</dbReference>
<feature type="compositionally biased region" description="Basic and acidic residues" evidence="2">
    <location>
        <begin position="1699"/>
        <end position="1735"/>
    </location>
</feature>
<feature type="region of interest" description="Disordered" evidence="2">
    <location>
        <begin position="76"/>
        <end position="96"/>
    </location>
</feature>
<accession>A0A9X2GDA4</accession>
<feature type="compositionally biased region" description="Basic and acidic residues" evidence="2">
    <location>
        <begin position="1745"/>
        <end position="1761"/>
    </location>
</feature>
<keyword evidence="5" id="KW-1185">Reference proteome</keyword>
<feature type="compositionally biased region" description="Low complexity" evidence="2">
    <location>
        <begin position="1629"/>
        <end position="1643"/>
    </location>
</feature>
<protein>
    <recommendedName>
        <fullName evidence="3">TrwC relaxase domain-containing protein</fullName>
    </recommendedName>
</protein>
<organism evidence="4 5">
    <name type="scientific">Nonomuraea thailandensis</name>
    <dbReference type="NCBI Taxonomy" id="1188745"/>
    <lineage>
        <taxon>Bacteria</taxon>
        <taxon>Bacillati</taxon>
        <taxon>Actinomycetota</taxon>
        <taxon>Actinomycetes</taxon>
        <taxon>Streptosporangiales</taxon>
        <taxon>Streptosporangiaceae</taxon>
        <taxon>Nonomuraea</taxon>
    </lineage>
</organism>
<feature type="region of interest" description="Disordered" evidence="2">
    <location>
        <begin position="1624"/>
        <end position="1645"/>
    </location>
</feature>
<dbReference type="NCBIfam" id="NF041492">
    <property type="entry name" value="MobF"/>
    <property type="match status" value="1"/>
</dbReference>
<feature type="coiled-coil region" evidence="1">
    <location>
        <begin position="1496"/>
        <end position="1556"/>
    </location>
</feature>
<evidence type="ECO:0000256" key="2">
    <source>
        <dbReference type="SAM" id="MobiDB-lite"/>
    </source>
</evidence>
<comment type="caution">
    <text evidence="4">The sequence shown here is derived from an EMBL/GenBank/DDBJ whole genome shotgun (WGS) entry which is preliminary data.</text>
</comment>
<keyword evidence="1" id="KW-0175">Coiled coil</keyword>
<dbReference type="Gene3D" id="3.40.50.300">
    <property type="entry name" value="P-loop containing nucleotide triphosphate hydrolases"/>
    <property type="match status" value="2"/>
</dbReference>
<dbReference type="RefSeq" id="WP_253739616.1">
    <property type="nucleotide sequence ID" value="NZ_BAABKA010000086.1"/>
</dbReference>
<dbReference type="InterPro" id="IPR027417">
    <property type="entry name" value="P-loop_NTPase"/>
</dbReference>
<dbReference type="SUPFAM" id="SSF52540">
    <property type="entry name" value="P-loop containing nucleoside triphosphate hydrolases"/>
    <property type="match status" value="2"/>
</dbReference>
<evidence type="ECO:0000256" key="1">
    <source>
        <dbReference type="SAM" id="Coils"/>
    </source>
</evidence>
<sequence length="1761" mass="192817">MLSIGLGYDPGYLTRQVGKGAENYYLSSIGDDERGEPPGVWSGRACAELGFTAGDPVDAEAFERLYRSFADPRHPAFNDPSVPEADKPTLGSRPARFTEETGRKPVYFLDLTFSPPKSVTLLHAGLLAKAAEQQHHHPEAALALRAQAQLVWEAVMAGNAAMLEFYQDVCGVSRAGKHGPKVAGRSTGRWVDAPRWVVASFRQHTSRNGDPQLHVHNPVLNRVPCDVDGKWRALDSRAVHAARPAAAALAERVMWETLTCSLPVRTRVRADGHGLEVEGIADDLIGMFSSRRVEVSGLLEQLCAQYVARHGRQPSARALFSMAQYATRATKRRKSKAPAPTHAAELDHWVQLSRQAESGTLAEVPARTLRHDADPETTAVRERAAALARHVLHPTAVPEPGGGEAHEPDTGGGEGPEPEGDIDAQIRDVLQAAVADVQQAKAVFSRYEVMRAINRHLPGWLGGLAPGSVRLLLEELTERAIGAGNPFGVRLLNLPEVVDVPDVLRRADGSSAYSAPCADRFTTDDQLAVENRLLAAAQTHTATAIPRQRVQEWLAPRCARAGGPGLREDQAAAIAGIATSGRAVDVFEGPAGSGKSYTLGRLTGLWRAVQGVGAIGLTLSTNASHVLADEGFERAFNIRRFLAADQAGRLRIEPGTLIIVDEASMVPTADLAAIQQVAERAFCKVVWAGDTAQLSAPEAGGLMRVLAADAGSHVLTTVERMEAAWEREASLRLRAGVVSVVDTYDEHGRIVQGDREQITARLVADYLDDRTAARRAVILTMSNADARELSARVRAELVRRGEVSAEGVRLRDGTTAGVGDLVMARANTRRVNVAGTWRTLSNRDVLRVHQVLDDGALIGHLTSRAHPGGDPGRRVYIPARYAARHLELGYASTAHAAQGRTVDVARALIDGRVTHQMLYVMLTRGRSANVGYVDVSVLTAADLREGGRQATQLAGPDPAPGVPTLNARTVLGHVLERDDAAPAAVEALRQESERVTHLAHLAAIWRDLITLATRPRHRQALAAALTPDLFERLGQDPARRALFALLQQSELAGRDTRALIHRAARQRSFDDARSVAQVLHHRIGRLLAADPDHTTRGAPSWRWRERTPHLDDPELARTAIEVAERMDQRTEELGRRAADHPPEWALRQLGEVPDEPLLRHEWIVRAGVIAAYGEAYGTWLLTDHRPGPLAPDRDAAWQAARNALRVLPATAERAGHAQGPPGEPASRLAADPAPPPRQDSTAPSAGDSVAAMRQAGALLALSHTPHQVGLLDQADLGARADALAARARDAARDLAAAEQRARTYAGTGGGPAERELLAKRDQLTGHLQHIDAATTAEERLRQAEQNVEQARTVSLSGRRDSLMAAQEHHRSAAAQARQTLAQAPPRTVWPLIRHQHHQLTRHWDSLLHDVRHADLQAAEHDAATARTTQQRTRSELAALQQEIARRAALPPARHRIEQAARDHHHTRQRHQQLLTALTNTPDGVGLLDDRQLPTRIAELRHRAQQLQAAIRTAEEDLAGWTERGGGPTEQNLHRRRQDLAEQLRRVDAAHQAAQRRDSEAAHLSDLARQNATVLERIQHIRHELRTGTHLLPKARARRAALQDELGQLFEKNAHLLAQLQARHQDHAATEQAARTAAEQAPPASRWPQLRHWAAELDRTWQQALQHARTSDQEAGRRHLNQARRDAATLDLTLQATVEETERRRRLPQDQRQAERAARREHQQRLRETDQLREAGRAATRPGATHRPEPHREPAHRDDPGR</sequence>
<proteinExistence type="predicted"/>
<gene>
    <name evidence="4" type="ORF">HD597_000196</name>
</gene>
<feature type="region of interest" description="Disordered" evidence="2">
    <location>
        <begin position="1212"/>
        <end position="1248"/>
    </location>
</feature>
<feature type="region of interest" description="Disordered" evidence="2">
    <location>
        <begin position="1698"/>
        <end position="1761"/>
    </location>
</feature>
<evidence type="ECO:0000313" key="5">
    <source>
        <dbReference type="Proteomes" id="UP001139648"/>
    </source>
</evidence>
<dbReference type="Pfam" id="PF08751">
    <property type="entry name" value="TrwC"/>
    <property type="match status" value="1"/>
</dbReference>
<name>A0A9X2GDA4_9ACTN</name>
<evidence type="ECO:0000259" key="3">
    <source>
        <dbReference type="Pfam" id="PF08751"/>
    </source>
</evidence>
<dbReference type="InterPro" id="IPR014862">
    <property type="entry name" value="TrwC"/>
</dbReference>
<evidence type="ECO:0000313" key="4">
    <source>
        <dbReference type="EMBL" id="MCP2353176.1"/>
    </source>
</evidence>
<dbReference type="Gene3D" id="2.30.30.940">
    <property type="match status" value="1"/>
</dbReference>
<reference evidence="4" key="1">
    <citation type="submission" date="2022-06" db="EMBL/GenBank/DDBJ databases">
        <title>Sequencing the genomes of 1000 actinobacteria strains.</title>
        <authorList>
            <person name="Klenk H.-P."/>
        </authorList>
    </citation>
    <scope>NUCLEOTIDE SEQUENCE</scope>
    <source>
        <strain evidence="4">DSM 46694</strain>
    </source>
</reference>
<dbReference type="Proteomes" id="UP001139648">
    <property type="component" value="Unassembled WGS sequence"/>
</dbReference>
<dbReference type="SUPFAM" id="SSF55464">
    <property type="entry name" value="Origin of replication-binding domain, RBD-like"/>
    <property type="match status" value="1"/>
</dbReference>
<feature type="domain" description="TrwC relaxase" evidence="3">
    <location>
        <begin position="12"/>
        <end position="335"/>
    </location>
</feature>
<dbReference type="CDD" id="cd18809">
    <property type="entry name" value="SF1_C_RecD"/>
    <property type="match status" value="1"/>
</dbReference>
<dbReference type="EMBL" id="JAMZEB010000001">
    <property type="protein sequence ID" value="MCP2353176.1"/>
    <property type="molecule type" value="Genomic_DNA"/>
</dbReference>